<protein>
    <submittedName>
        <fullName evidence="2">Uncharacterized protein</fullName>
    </submittedName>
</protein>
<name>A0ABV5XK97_9NOCA</name>
<comment type="caution">
    <text evidence="2">The sequence shown here is derived from an EMBL/GenBank/DDBJ whole genome shotgun (WGS) entry which is preliminary data.</text>
</comment>
<proteinExistence type="predicted"/>
<accession>A0ABV5XK97</accession>
<feature type="compositionally biased region" description="Basic and acidic residues" evidence="1">
    <location>
        <begin position="34"/>
        <end position="49"/>
    </location>
</feature>
<dbReference type="Proteomes" id="UP001589587">
    <property type="component" value="Unassembled WGS sequence"/>
</dbReference>
<dbReference type="EMBL" id="JBHMAS010000057">
    <property type="protein sequence ID" value="MFB9782906.1"/>
    <property type="molecule type" value="Genomic_DNA"/>
</dbReference>
<gene>
    <name evidence="2" type="ORF">ACFFQ6_24670</name>
</gene>
<organism evidence="2 3">
    <name type="scientific">Rhodococcus baikonurensis</name>
    <dbReference type="NCBI Taxonomy" id="172041"/>
    <lineage>
        <taxon>Bacteria</taxon>
        <taxon>Bacillati</taxon>
        <taxon>Actinomycetota</taxon>
        <taxon>Actinomycetes</taxon>
        <taxon>Mycobacteriales</taxon>
        <taxon>Nocardiaceae</taxon>
        <taxon>Rhodococcus</taxon>
        <taxon>Rhodococcus erythropolis group</taxon>
    </lineage>
</organism>
<feature type="region of interest" description="Disordered" evidence="1">
    <location>
        <begin position="34"/>
        <end position="53"/>
    </location>
</feature>
<evidence type="ECO:0000313" key="3">
    <source>
        <dbReference type="Proteomes" id="UP001589587"/>
    </source>
</evidence>
<sequence length="316" mass="34910">MTKAMSAVQRVADDGRVKQLAEVRLRPAFVVREDPAPAGSDRKLPERKFRPPSTRLVTSRGSLLRFALLTYFEAQTQLHPGQSHVSNSRPLVWAGGTDIGWIDLLAEDTRDNKAHDKKTTYLDAPAKMLDQLKGSVKRLARPENELVALPGGAKSANKYEHFHLLHEGGRRDHGANVRYVVPRDGEDYFTVPVELFTHGWIHVLEESELALLLVSAYQSSVTGGSFQMTSEERLRRHGLSPSAFDRHQFLSSLGLLEVIPHVMRTSAGKMIGYEKPEPHPSTGAVSKTGLVPHTLNFLAEGFKELALPAACGVLDV</sequence>
<evidence type="ECO:0000313" key="2">
    <source>
        <dbReference type="EMBL" id="MFB9782906.1"/>
    </source>
</evidence>
<reference evidence="2 3" key="1">
    <citation type="submission" date="2024-09" db="EMBL/GenBank/DDBJ databases">
        <authorList>
            <person name="Sun Q."/>
            <person name="Mori K."/>
        </authorList>
    </citation>
    <scope>NUCLEOTIDE SEQUENCE [LARGE SCALE GENOMIC DNA]</scope>
    <source>
        <strain evidence="2 3">JCM 11411</strain>
    </source>
</reference>
<keyword evidence="3" id="KW-1185">Reference proteome</keyword>
<evidence type="ECO:0000256" key="1">
    <source>
        <dbReference type="SAM" id="MobiDB-lite"/>
    </source>
</evidence>